<dbReference type="SMART" id="SM00387">
    <property type="entry name" value="HATPase_c"/>
    <property type="match status" value="1"/>
</dbReference>
<dbReference type="Gene3D" id="3.30.450.40">
    <property type="match status" value="1"/>
</dbReference>
<evidence type="ECO:0000256" key="4">
    <source>
        <dbReference type="ARBA" id="ARBA00023012"/>
    </source>
</evidence>
<feature type="domain" description="Histidine kinase" evidence="9">
    <location>
        <begin position="1451"/>
        <end position="1672"/>
    </location>
</feature>
<dbReference type="PROSITE" id="PS50109">
    <property type="entry name" value="HIS_KIN"/>
    <property type="match status" value="1"/>
</dbReference>
<evidence type="ECO:0000256" key="2">
    <source>
        <dbReference type="ARBA" id="ARBA00012438"/>
    </source>
</evidence>
<dbReference type="CDD" id="cd16922">
    <property type="entry name" value="HATPase_EvgS-ArcB-TorS-like"/>
    <property type="match status" value="1"/>
</dbReference>
<dbReference type="SUPFAM" id="SSF55874">
    <property type="entry name" value="ATPase domain of HSP90 chaperone/DNA topoisomerase II/histidine kinase"/>
    <property type="match status" value="1"/>
</dbReference>
<dbReference type="CDD" id="cd00082">
    <property type="entry name" value="HisKA"/>
    <property type="match status" value="1"/>
</dbReference>
<dbReference type="Pfam" id="PF00069">
    <property type="entry name" value="Pkinase"/>
    <property type="match status" value="1"/>
</dbReference>
<dbReference type="InterPro" id="IPR003661">
    <property type="entry name" value="HisK_dim/P_dom"/>
</dbReference>
<accession>A0ABP9W067</accession>
<dbReference type="InterPro" id="IPR019734">
    <property type="entry name" value="TPR_rpt"/>
</dbReference>
<dbReference type="InterPro" id="IPR011009">
    <property type="entry name" value="Kinase-like_dom_sf"/>
</dbReference>
<dbReference type="Proteomes" id="UP001416858">
    <property type="component" value="Unassembled WGS sequence"/>
</dbReference>
<keyword evidence="4" id="KW-0902">Two-component regulatory system</keyword>
<dbReference type="RefSeq" id="WP_345686174.1">
    <property type="nucleotide sequence ID" value="NZ_BAABRO010000013.1"/>
</dbReference>
<protein>
    <recommendedName>
        <fullName evidence="2">histidine kinase</fullName>
        <ecNumber evidence="2">2.7.13.3</ecNumber>
    </recommendedName>
</protein>
<dbReference type="EMBL" id="BAABRO010000013">
    <property type="protein sequence ID" value="GAA5509258.1"/>
    <property type="molecule type" value="Genomic_DNA"/>
</dbReference>
<dbReference type="InterPro" id="IPR036890">
    <property type="entry name" value="HATPase_C_sf"/>
</dbReference>
<gene>
    <name evidence="11" type="primary">rcsC_28</name>
    <name evidence="11" type="ORF">Rcae01_04757</name>
</gene>
<feature type="domain" description="Protein kinase" evidence="8">
    <location>
        <begin position="1"/>
        <end position="269"/>
    </location>
</feature>
<dbReference type="GO" id="GO:0016301">
    <property type="term" value="F:kinase activity"/>
    <property type="evidence" value="ECO:0007669"/>
    <property type="project" value="UniProtKB-KW"/>
</dbReference>
<dbReference type="SMART" id="SM00220">
    <property type="entry name" value="S_TKc"/>
    <property type="match status" value="1"/>
</dbReference>
<dbReference type="PROSITE" id="PS50110">
    <property type="entry name" value="RESPONSE_REGULATORY"/>
    <property type="match status" value="1"/>
</dbReference>
<dbReference type="CDD" id="cd17546">
    <property type="entry name" value="REC_hyHK_CKI1_RcsC-like"/>
    <property type="match status" value="1"/>
</dbReference>
<dbReference type="PRINTS" id="PR00344">
    <property type="entry name" value="BCTRLSENSOR"/>
</dbReference>
<dbReference type="Gene3D" id="3.40.50.2300">
    <property type="match status" value="1"/>
</dbReference>
<dbReference type="Pfam" id="PF02518">
    <property type="entry name" value="HATPase_c"/>
    <property type="match status" value="1"/>
</dbReference>
<keyword evidence="11" id="KW-0418">Kinase</keyword>
<keyword evidence="11" id="KW-0808">Transferase</keyword>
<comment type="caution">
    <text evidence="11">The sequence shown here is derived from an EMBL/GenBank/DDBJ whole genome shotgun (WGS) entry which is preliminary data.</text>
</comment>
<feature type="domain" description="Response regulatory" evidence="10">
    <location>
        <begin position="1872"/>
        <end position="1990"/>
    </location>
</feature>
<keyword evidence="7" id="KW-0175">Coiled coil</keyword>
<keyword evidence="3 5" id="KW-0597">Phosphoprotein</keyword>
<dbReference type="InterPro" id="IPR004358">
    <property type="entry name" value="Sig_transdc_His_kin-like_C"/>
</dbReference>
<dbReference type="InterPro" id="IPR001789">
    <property type="entry name" value="Sig_transdc_resp-reg_receiver"/>
</dbReference>
<comment type="catalytic activity">
    <reaction evidence="1">
        <text>ATP + protein L-histidine = ADP + protein N-phospho-L-histidine.</text>
        <dbReference type="EC" id="2.7.13.3"/>
    </reaction>
</comment>
<dbReference type="InterPro" id="IPR005467">
    <property type="entry name" value="His_kinase_dom"/>
</dbReference>
<reference evidence="11 12" key="1">
    <citation type="submission" date="2024-02" db="EMBL/GenBank/DDBJ databases">
        <title>Rhodopirellula caenicola NBRC 110016.</title>
        <authorList>
            <person name="Ichikawa N."/>
            <person name="Katano-Makiyama Y."/>
            <person name="Hidaka K."/>
        </authorList>
    </citation>
    <scope>NUCLEOTIDE SEQUENCE [LARGE SCALE GENOMIC DNA]</scope>
    <source>
        <strain evidence="11 12">NBRC 110016</strain>
    </source>
</reference>
<dbReference type="InterPro" id="IPR029016">
    <property type="entry name" value="GAF-like_dom_sf"/>
</dbReference>
<evidence type="ECO:0000256" key="7">
    <source>
        <dbReference type="SAM" id="Coils"/>
    </source>
</evidence>
<dbReference type="PANTHER" id="PTHR45339:SF1">
    <property type="entry name" value="HYBRID SIGNAL TRANSDUCTION HISTIDINE KINASE J"/>
    <property type="match status" value="1"/>
</dbReference>
<dbReference type="Gene3D" id="1.10.287.130">
    <property type="match status" value="1"/>
</dbReference>
<organism evidence="11 12">
    <name type="scientific">Novipirellula caenicola</name>
    <dbReference type="NCBI Taxonomy" id="1536901"/>
    <lineage>
        <taxon>Bacteria</taxon>
        <taxon>Pseudomonadati</taxon>
        <taxon>Planctomycetota</taxon>
        <taxon>Planctomycetia</taxon>
        <taxon>Pirellulales</taxon>
        <taxon>Pirellulaceae</taxon>
        <taxon>Novipirellula</taxon>
    </lineage>
</organism>
<dbReference type="PANTHER" id="PTHR45339">
    <property type="entry name" value="HYBRID SIGNAL TRANSDUCTION HISTIDINE KINASE J"/>
    <property type="match status" value="1"/>
</dbReference>
<dbReference type="SMART" id="SM00028">
    <property type="entry name" value="TPR"/>
    <property type="match status" value="5"/>
</dbReference>
<dbReference type="SUPFAM" id="SSF52172">
    <property type="entry name" value="CheY-like"/>
    <property type="match status" value="1"/>
</dbReference>
<dbReference type="InterPro" id="IPR000719">
    <property type="entry name" value="Prot_kinase_dom"/>
</dbReference>
<dbReference type="InterPro" id="IPR011006">
    <property type="entry name" value="CheY-like_superfamily"/>
</dbReference>
<evidence type="ECO:0000256" key="5">
    <source>
        <dbReference type="PROSITE-ProRule" id="PRU00169"/>
    </source>
</evidence>
<evidence type="ECO:0000313" key="11">
    <source>
        <dbReference type="EMBL" id="GAA5509258.1"/>
    </source>
</evidence>
<evidence type="ECO:0000259" key="9">
    <source>
        <dbReference type="PROSITE" id="PS50109"/>
    </source>
</evidence>
<keyword evidence="6" id="KW-0802">TPR repeat</keyword>
<dbReference type="SUPFAM" id="SSF55781">
    <property type="entry name" value="GAF domain-like"/>
    <property type="match status" value="1"/>
</dbReference>
<evidence type="ECO:0000256" key="3">
    <source>
        <dbReference type="ARBA" id="ARBA00022553"/>
    </source>
</evidence>
<dbReference type="SMART" id="SM00448">
    <property type="entry name" value="REC"/>
    <property type="match status" value="1"/>
</dbReference>
<dbReference type="SMART" id="SM00388">
    <property type="entry name" value="HisKA"/>
    <property type="match status" value="1"/>
</dbReference>
<dbReference type="SUPFAM" id="SSF56112">
    <property type="entry name" value="Protein kinase-like (PK-like)"/>
    <property type="match status" value="1"/>
</dbReference>
<dbReference type="InterPro" id="IPR036097">
    <property type="entry name" value="HisK_dim/P_sf"/>
</dbReference>
<evidence type="ECO:0000256" key="6">
    <source>
        <dbReference type="PROSITE-ProRule" id="PRU00339"/>
    </source>
</evidence>
<dbReference type="PROSITE" id="PS50011">
    <property type="entry name" value="PROTEIN_KINASE_DOM"/>
    <property type="match status" value="1"/>
</dbReference>
<dbReference type="Pfam" id="PF13424">
    <property type="entry name" value="TPR_12"/>
    <property type="match status" value="1"/>
</dbReference>
<dbReference type="Pfam" id="PF00072">
    <property type="entry name" value="Response_reg"/>
    <property type="match status" value="1"/>
</dbReference>
<name>A0ABP9W067_9BACT</name>
<dbReference type="Gene3D" id="1.25.40.10">
    <property type="entry name" value="Tetratricopeptide repeat domain"/>
    <property type="match status" value="3"/>
</dbReference>
<dbReference type="SUPFAM" id="SSF47384">
    <property type="entry name" value="Homodimeric domain of signal transducing histidine kinase"/>
    <property type="match status" value="1"/>
</dbReference>
<dbReference type="Pfam" id="PF00512">
    <property type="entry name" value="HisKA"/>
    <property type="match status" value="1"/>
</dbReference>
<dbReference type="InterPro" id="IPR003594">
    <property type="entry name" value="HATPase_dom"/>
</dbReference>
<feature type="repeat" description="TPR" evidence="6">
    <location>
        <begin position="741"/>
        <end position="774"/>
    </location>
</feature>
<evidence type="ECO:0000259" key="8">
    <source>
        <dbReference type="PROSITE" id="PS50011"/>
    </source>
</evidence>
<dbReference type="Gene3D" id="1.10.510.10">
    <property type="entry name" value="Transferase(Phosphotransferase) domain 1"/>
    <property type="match status" value="1"/>
</dbReference>
<keyword evidence="12" id="KW-1185">Reference proteome</keyword>
<dbReference type="Gene3D" id="3.30.565.10">
    <property type="entry name" value="Histidine kinase-like ATPase, C-terminal domain"/>
    <property type="match status" value="1"/>
</dbReference>
<evidence type="ECO:0000256" key="1">
    <source>
        <dbReference type="ARBA" id="ARBA00000085"/>
    </source>
</evidence>
<feature type="modified residue" description="4-aspartylphosphate" evidence="5">
    <location>
        <position position="1921"/>
    </location>
</feature>
<proteinExistence type="predicted"/>
<dbReference type="EC" id="2.7.13.3" evidence="2"/>
<dbReference type="InterPro" id="IPR011990">
    <property type="entry name" value="TPR-like_helical_dom_sf"/>
</dbReference>
<sequence>MNTVPIPLPELSNYAAIQAVEDHGFVKSCRVQSYALGENFLAEWIDAKEADAERFASLRLEWQNNVREQPMGSLKQREFHDHPRRLVRVIDVPRGRPLQQHLAGRRFELQETLQNAISLTKCLEDWHRMSRVHGWLSPQNVFCDPQNQVELRDVSVLSVHAQQDILAFPVEELVFISPESSGLLSRKVCPASDLYSVGAILFSMLSGRAPIEANNASDYFDYQLCLEPPRLRELGLQVPAAVDDMVARLLRRDPRDRYETAAGLLYDLQSIAQRHTTPSTATKTFAIGTRDVRPELAEASLVGRDEELETIQKSMAALQSGQAQLHAITGAEIAHRRAFADEVLLRAKAEGLFVFRGGASTATNPKPLQSLDTVLSAIEQLCKAQPELATRLAASTKNHTATLRELWPALAPLWPSSSDHTGPEAYGSQRAAIALAELFAALAKEPAGVVLLFDDLDVADDLSRTVIRTIMDQVALAPEHRMLCVVTGQSAESLNMTLGGAPIRLGRLSAEALGVHLESTAGKISESIKSSIIDVADGSVTMASALLRRMIDTKVVTLSEDGWISSGQLIEALRGDESFAELLDRQVNALSNHAMRILASAAVIGQQFHLDMLTAVTGVPYAEVLQVVTEALGRRILWRDTRAGWFSFANDPIHQQLRKHLDPVEHRGIHKQAVAYLCQHDPENLYDLAFHYDAAGEGELALTTSLQAARAARQRFSLSVAQDQLEIAKRWFSSEDRDTGLEIFEGLGTIHLLAGRYNQAADHLYEALELADTPLERARIQQQIGEVAFKRGRFNEAAAQYEQALAVTGIRVPGNVFTMFCGLIAQIFFQVIHSYLPSRWFARNASLSEIDCLRLELLSRLSRVYWFSRHTLWTLGNHLRSLNEAERFVPSETLAAFYSEHGPVMSLLRWFKRANRYAKRSLAIRTSRNDVWGQGQSHHYHSVVMLAECRFDDAIVTSKRAVDLLRQTGDVWEMNMARYQKANALYRIGRYAEAAELASQMFESGRQIGDRQATGISLDVWARTTPQTLSLSLVLEEAARSRPDAQSHAQTQLAFAVMLLHHNRVDEAVVVLQDAIKRCEQAGHLNTYICPCYVWLGTAMRRQLELIDRRDGRCFRKQLRETQSALRKAARLARGFPADLAHVRREIAILHLIRGNTRRAANQLRSSLKVAKRLSQAVEERDSLQLLQTLYEREVDYFGAFPEPLSLRLSELKQQYPSTSDEGKDSRLTSTNLSLADRFVTVLKSGRRIAQALSSDLVFAEASESARRLLRGQHVDVVTIHQNLSQLVFKPWNGKDCEPSCLRRTEANEKLIRMAVQTNQAVCLDYDASNVGGGSGSAIAAPIAFRGDPVAVILVTHLELKDLFGADERRIADFVTTLAGAALENADGFLRLQQMNDTLEQRVLERTKAAEDRAGQLSNSNEQLRATEEQLRRAIAQANTANEAKSRFLATISHEIRTPLNGILGMTRLARSASSDPRQSGYLETVEESGQSLLTLINDLLDFSKLEANKMELERIPMDLERLAGEVSRLMAASAWQKGVELVCDVDPHLPKAILGDSARLRQIIMNLIGNAIKFTEQGYISLTITTLHVNDGEDLLSIEVQDSGIGIPVEQQGKVFESFSQADSSTTRRYGGTGLGLAICRELAERMQGTIELRSVVGVGSTFTVLLPLELADEQPHGEPCPVLGNPRVAIIDPLDASARAIESALESIGANARVWPCRSECGEWKFDASFFDCQWDLVIFGCDRIEQLADQCAELNIPCLFLLPAHATLEVQRGEWSAELRKPVLASDLLAKTTGLLRRDPELRYDISQDTTATQNSSAIDEQESRIESEALSIRRKPNLLDQLASAPMDDAPGQREVTQEKDAAVSATRILVAEDGEINQEVIMGILEMKGYEVVVASDGVEAVELAKRNAFDVCLMDVDMPRMDGIDATKLIREQTSDACKNLPIIAMTAHSDDQIWEACEAAGMNGYLAKPIQPETLFEMIERHCDTSTCIA</sequence>
<dbReference type="PROSITE" id="PS50005">
    <property type="entry name" value="TPR"/>
    <property type="match status" value="1"/>
</dbReference>
<feature type="coiled-coil region" evidence="7">
    <location>
        <begin position="1414"/>
        <end position="1444"/>
    </location>
</feature>
<evidence type="ECO:0000313" key="12">
    <source>
        <dbReference type="Proteomes" id="UP001416858"/>
    </source>
</evidence>
<evidence type="ECO:0000259" key="10">
    <source>
        <dbReference type="PROSITE" id="PS50110"/>
    </source>
</evidence>
<dbReference type="SUPFAM" id="SSF48452">
    <property type="entry name" value="TPR-like"/>
    <property type="match status" value="3"/>
</dbReference>